<evidence type="ECO:0000313" key="2">
    <source>
        <dbReference type="EMBL" id="AMF94272.1"/>
    </source>
</evidence>
<dbReference type="EMBL" id="CP014035">
    <property type="protein sequence ID" value="AMF94272.1"/>
    <property type="molecule type" value="Genomic_DNA"/>
</dbReference>
<feature type="region of interest" description="Disordered" evidence="1">
    <location>
        <begin position="48"/>
        <end position="73"/>
    </location>
</feature>
<evidence type="ECO:0000256" key="1">
    <source>
        <dbReference type="SAM" id="MobiDB-lite"/>
    </source>
</evidence>
<reference evidence="3" key="1">
    <citation type="submission" date="2015-12" db="EMBL/GenBank/DDBJ databases">
        <title>FDA dAtabase for Regulatory Grade micrObial Sequences (FDA-ARGOS): Supporting development and validation of Infectious Disease Dx tests.</title>
        <authorList>
            <person name="Hoffmann M."/>
            <person name="Allard M."/>
            <person name="Evans P."/>
            <person name="Brown E."/>
            <person name="Tallon L.J."/>
            <person name="Sadzewicz L."/>
            <person name="Sengamalay N."/>
            <person name="Ott S."/>
            <person name="Godinez A."/>
            <person name="Nagaraj S."/>
            <person name="Vyas G."/>
            <person name="Aluvathingal J."/>
            <person name="Nadendla S."/>
            <person name="Geyer C."/>
            <person name="Sichtig H."/>
        </authorList>
    </citation>
    <scope>NUCLEOTIDE SEQUENCE [LARGE SCALE GENOMIC DNA]</scope>
    <source>
        <strain evidence="3">ATCC 33809</strain>
    </source>
</reference>
<name>A0ABN4KRC6_VIBFL</name>
<gene>
    <name evidence="2" type="ORF">AL536_12355</name>
</gene>
<sequence>MMLQQLTGEMAGRTGLLELFGIGWRRLGSLPLNRVFAYLGIRTGKSQPHIFRRTQHHDPDDQHQGKRRKLSAT</sequence>
<dbReference type="Proteomes" id="UP000057088">
    <property type="component" value="Chromosome 2"/>
</dbReference>
<protein>
    <submittedName>
        <fullName evidence="2">Uncharacterized protein</fullName>
    </submittedName>
</protein>
<accession>A0ABN4KRC6</accession>
<organism evidence="2 3">
    <name type="scientific">Vibrio fluvialis</name>
    <dbReference type="NCBI Taxonomy" id="676"/>
    <lineage>
        <taxon>Bacteria</taxon>
        <taxon>Pseudomonadati</taxon>
        <taxon>Pseudomonadota</taxon>
        <taxon>Gammaproteobacteria</taxon>
        <taxon>Vibrionales</taxon>
        <taxon>Vibrionaceae</taxon>
        <taxon>Vibrio</taxon>
    </lineage>
</organism>
<evidence type="ECO:0000313" key="3">
    <source>
        <dbReference type="Proteomes" id="UP000057088"/>
    </source>
</evidence>
<keyword evidence="3" id="KW-1185">Reference proteome</keyword>
<proteinExistence type="predicted"/>